<evidence type="ECO:0000259" key="2">
    <source>
        <dbReference type="Pfam" id="PF01243"/>
    </source>
</evidence>
<organism evidence="3 4">
    <name type="scientific">Jatrophihabitans lederbergiae</name>
    <dbReference type="NCBI Taxonomy" id="3075547"/>
    <lineage>
        <taxon>Bacteria</taxon>
        <taxon>Bacillati</taxon>
        <taxon>Actinomycetota</taxon>
        <taxon>Actinomycetes</taxon>
        <taxon>Jatrophihabitantales</taxon>
        <taxon>Jatrophihabitantaceae</taxon>
        <taxon>Jatrophihabitans</taxon>
    </lineage>
</organism>
<dbReference type="PANTHER" id="PTHR39336:SF1">
    <property type="entry name" value="PYRIDOXAMINE PHOSPHATE OXIDASE FAMILY PROTEIN (AFU_ORTHOLOGUE AFUA_6G11440)"/>
    <property type="match status" value="1"/>
</dbReference>
<gene>
    <name evidence="3" type="ORF">RM423_10535</name>
</gene>
<dbReference type="Proteomes" id="UP001183176">
    <property type="component" value="Unassembled WGS sequence"/>
</dbReference>
<feature type="domain" description="Pyridoxamine 5'-phosphate oxidase N-terminal" evidence="2">
    <location>
        <begin position="8"/>
        <end position="134"/>
    </location>
</feature>
<protein>
    <submittedName>
        <fullName evidence="3">Pyridoxamine 5'-phosphate oxidase family protein</fullName>
        <ecNumber evidence="3">1.-.-.-</ecNumber>
        <ecNumber evidence="3">1.4.3.5</ecNumber>
    </submittedName>
</protein>
<evidence type="ECO:0000256" key="1">
    <source>
        <dbReference type="SAM" id="MobiDB-lite"/>
    </source>
</evidence>
<dbReference type="InterPro" id="IPR012349">
    <property type="entry name" value="Split_barrel_FMN-bd"/>
</dbReference>
<evidence type="ECO:0000313" key="4">
    <source>
        <dbReference type="Proteomes" id="UP001183176"/>
    </source>
</evidence>
<dbReference type="GO" id="GO:0004733">
    <property type="term" value="F:pyridoxamine phosphate oxidase activity"/>
    <property type="evidence" value="ECO:0007669"/>
    <property type="project" value="UniProtKB-EC"/>
</dbReference>
<dbReference type="EMBL" id="JAVREH010000010">
    <property type="protein sequence ID" value="MDT0261833.1"/>
    <property type="molecule type" value="Genomic_DNA"/>
</dbReference>
<dbReference type="InterPro" id="IPR011576">
    <property type="entry name" value="Pyridox_Oxase_N"/>
</dbReference>
<keyword evidence="4" id="KW-1185">Reference proteome</keyword>
<dbReference type="Pfam" id="PF01243">
    <property type="entry name" value="PNPOx_N"/>
    <property type="match status" value="1"/>
</dbReference>
<dbReference type="SUPFAM" id="SSF50475">
    <property type="entry name" value="FMN-binding split barrel"/>
    <property type="match status" value="1"/>
</dbReference>
<dbReference type="PANTHER" id="PTHR39336">
    <property type="entry name" value="PYRIDOXAMINE PHOSPHATE OXIDASE FAMILY PROTEIN (AFU_ORTHOLOGUE AFUA_6G11440)"/>
    <property type="match status" value="1"/>
</dbReference>
<keyword evidence="3" id="KW-0808">Transferase</keyword>
<reference evidence="4" key="1">
    <citation type="submission" date="2023-07" db="EMBL/GenBank/DDBJ databases">
        <title>30 novel species of actinomycetes from the DSMZ collection.</title>
        <authorList>
            <person name="Nouioui I."/>
        </authorList>
    </citation>
    <scope>NUCLEOTIDE SEQUENCE [LARGE SCALE GENOMIC DNA]</scope>
    <source>
        <strain evidence="4">DSM 44399</strain>
    </source>
</reference>
<proteinExistence type="predicted"/>
<name>A0ABU2JC45_9ACTN</name>
<dbReference type="EC" id="1.-.-.-" evidence="3"/>
<dbReference type="EC" id="1.4.3.5" evidence="3"/>
<feature type="region of interest" description="Disordered" evidence="1">
    <location>
        <begin position="158"/>
        <end position="184"/>
    </location>
</feature>
<comment type="caution">
    <text evidence="3">The sequence shown here is derived from an EMBL/GenBank/DDBJ whole genome shotgun (WGS) entry which is preliminary data.</text>
</comment>
<keyword evidence="3" id="KW-0560">Oxidoreductase</keyword>
<sequence length="184" mass="20238">MRVLDGIDAKLARRIAKQPVFFVATAPLTGDGHVNVSPKGMAGTFAVLDQYRIGYLDYFGSGAETIAHLRENARITLMFAAFQGRPNIVRLYGRGRVVLPEDAEFDELRTSFGKEQSTGQRAIVVVELDRVQDSCGYAVPLMDFVADRTVLDLYMEKKGPEPFENNGDGRNAKSIDGLPALPKT</sequence>
<dbReference type="Gene3D" id="2.30.110.10">
    <property type="entry name" value="Electron Transport, Fmn-binding Protein, Chain A"/>
    <property type="match status" value="1"/>
</dbReference>
<accession>A0ABU2JC45</accession>
<dbReference type="RefSeq" id="WP_311422987.1">
    <property type="nucleotide sequence ID" value="NZ_JAVREH010000010.1"/>
</dbReference>
<evidence type="ECO:0000313" key="3">
    <source>
        <dbReference type="EMBL" id="MDT0261833.1"/>
    </source>
</evidence>
<dbReference type="GO" id="GO:0016740">
    <property type="term" value="F:transferase activity"/>
    <property type="evidence" value="ECO:0007669"/>
    <property type="project" value="UniProtKB-KW"/>
</dbReference>